<protein>
    <recommendedName>
        <fullName evidence="4">DUF4410 domain-containing protein</fullName>
    </recommendedName>
</protein>
<name>A0ABQ4PV67_9PROT</name>
<evidence type="ECO:0000313" key="3">
    <source>
        <dbReference type="Proteomes" id="UP001161064"/>
    </source>
</evidence>
<reference evidence="2" key="1">
    <citation type="submission" date="2021-05" db="EMBL/GenBank/DDBJ databases">
        <authorList>
            <person name="Tanabe Y."/>
        </authorList>
    </citation>
    <scope>NUCLEOTIDE SEQUENCE</scope>
    <source>
        <strain evidence="2">BOTRYCO-1</strain>
    </source>
</reference>
<feature type="chain" id="PRO_5045669716" description="DUF4410 domain-containing protein" evidence="1">
    <location>
        <begin position="22"/>
        <end position="157"/>
    </location>
</feature>
<keyword evidence="3" id="KW-1185">Reference proteome</keyword>
<proteinExistence type="predicted"/>
<keyword evidence="1" id="KW-0732">Signal</keyword>
<dbReference type="Proteomes" id="UP001161064">
    <property type="component" value="Unassembled WGS sequence"/>
</dbReference>
<evidence type="ECO:0008006" key="4">
    <source>
        <dbReference type="Google" id="ProtNLM"/>
    </source>
</evidence>
<dbReference type="RefSeq" id="WP_284359478.1">
    <property type="nucleotide sequence ID" value="NZ_BPFZ01000005.1"/>
</dbReference>
<accession>A0ABQ4PV67</accession>
<dbReference type="EMBL" id="BPFZ01000005">
    <property type="protein sequence ID" value="GIU66830.1"/>
    <property type="molecule type" value="Genomic_DNA"/>
</dbReference>
<organism evidence="2 3">
    <name type="scientific">Candidatus Phycosocius spiralis</name>
    <dbReference type="NCBI Taxonomy" id="2815099"/>
    <lineage>
        <taxon>Bacteria</taxon>
        <taxon>Pseudomonadati</taxon>
        <taxon>Pseudomonadota</taxon>
        <taxon>Alphaproteobacteria</taxon>
        <taxon>Caulobacterales</taxon>
        <taxon>Caulobacterales incertae sedis</taxon>
        <taxon>Candidatus Phycosocius</taxon>
    </lineage>
</organism>
<reference evidence="2" key="2">
    <citation type="journal article" date="2023" name="ISME Commun">
        <title>Characterization of a bloom-associated alphaproteobacterial lineage, 'Candidatus Phycosocius': insights into freshwater algal-bacterial interactions.</title>
        <authorList>
            <person name="Tanabe Y."/>
            <person name="Yamaguchi H."/>
            <person name="Yoshida M."/>
            <person name="Kai A."/>
            <person name="Okazaki Y."/>
        </authorList>
    </citation>
    <scope>NUCLEOTIDE SEQUENCE</scope>
    <source>
        <strain evidence="2">BOTRYCO-1</strain>
    </source>
</reference>
<gene>
    <name evidence="2" type="ORF">PsB1_0984</name>
</gene>
<feature type="signal peptide" evidence="1">
    <location>
        <begin position="1"/>
        <end position="21"/>
    </location>
</feature>
<comment type="caution">
    <text evidence="2">The sequence shown here is derived from an EMBL/GenBank/DDBJ whole genome shotgun (WGS) entry which is preliminary data.</text>
</comment>
<evidence type="ECO:0000313" key="2">
    <source>
        <dbReference type="EMBL" id="GIU66830.1"/>
    </source>
</evidence>
<sequence>MMKLLSIVILVLGLCLGSVAAADPLQVSVSYSEKAEKKMTETYGVREKSVIFDLIDRNLKDKLGTRAARVEVVINDLTANRPTQKQMGDRPGLSMQSFGIGGADISGKAYDGAGNLIGQADHTWNGDIAWAQGSWTWSDTDRAISSFARKLAKAVPG</sequence>
<evidence type="ECO:0000256" key="1">
    <source>
        <dbReference type="SAM" id="SignalP"/>
    </source>
</evidence>